<evidence type="ECO:0000256" key="2">
    <source>
        <dbReference type="SAM" id="SignalP"/>
    </source>
</evidence>
<dbReference type="Pfam" id="PF00326">
    <property type="entry name" value="Peptidase_S9"/>
    <property type="match status" value="1"/>
</dbReference>
<feature type="domain" description="Peptidase S9 prolyl oligopeptidase catalytic" evidence="3">
    <location>
        <begin position="141"/>
        <end position="335"/>
    </location>
</feature>
<protein>
    <submittedName>
        <fullName evidence="4">Peptidase</fullName>
    </submittedName>
</protein>
<feature type="signal peptide" evidence="2">
    <location>
        <begin position="1"/>
        <end position="19"/>
    </location>
</feature>
<accession>A0ABN4YFM0</accession>
<reference evidence="4 5" key="1">
    <citation type="submission" date="2017-03" db="EMBL/GenBank/DDBJ databases">
        <title>Genome sequencing of Shewanella japonica KCTC 22435.</title>
        <authorList>
            <person name="Kim K.M."/>
        </authorList>
    </citation>
    <scope>NUCLEOTIDE SEQUENCE [LARGE SCALE GENOMIC DNA]</scope>
    <source>
        <strain evidence="4 5">KCTC 22435</strain>
    </source>
</reference>
<sequence length="335" mass="38033">MIKYFLLFTFLFSSFSAQANKLINDDSVSNQTNCFSSIFADYDTWHKFMEEKYRKKLKIEHKFNKALSQFDATFGTEKFNHFKANLSCSTFRYTVNNTEVMGYVIKPKEPEAKLPVLIYNRGGNGNFGSVVFGTMMYELFPIVEQGFVIIGSQYRGVHVKQPSAKDEFGGKDVSDVIALLDLIPNIKGADPQRIGMYGGSRGGMQTHLAMKQASGIKAIATIAGVSDLQQGLLERPEMENVYKKRIPYYGLKKDTELSKRSVINWVNDLSPNVPILLIHGTEDKRVAADQSIVLADALTKYDIPHKLVLYSDDHYLRNSKDKVNLELVNWFQKYL</sequence>
<evidence type="ECO:0000313" key="4">
    <source>
        <dbReference type="EMBL" id="ARD23288.1"/>
    </source>
</evidence>
<dbReference type="PANTHER" id="PTHR42776">
    <property type="entry name" value="SERINE PEPTIDASE S9 FAMILY MEMBER"/>
    <property type="match status" value="1"/>
</dbReference>
<dbReference type="EMBL" id="CP020472">
    <property type="protein sequence ID" value="ARD23288.1"/>
    <property type="molecule type" value="Genomic_DNA"/>
</dbReference>
<organism evidence="4 5">
    <name type="scientific">Shewanella japonica</name>
    <dbReference type="NCBI Taxonomy" id="93973"/>
    <lineage>
        <taxon>Bacteria</taxon>
        <taxon>Pseudomonadati</taxon>
        <taxon>Pseudomonadota</taxon>
        <taxon>Gammaproteobacteria</taxon>
        <taxon>Alteromonadales</taxon>
        <taxon>Shewanellaceae</taxon>
        <taxon>Shewanella</taxon>
    </lineage>
</organism>
<dbReference type="Gene3D" id="3.40.50.1820">
    <property type="entry name" value="alpha/beta hydrolase"/>
    <property type="match status" value="1"/>
</dbReference>
<keyword evidence="1" id="KW-0378">Hydrolase</keyword>
<proteinExistence type="predicted"/>
<keyword evidence="5" id="KW-1185">Reference proteome</keyword>
<feature type="chain" id="PRO_5047243128" evidence="2">
    <location>
        <begin position="20"/>
        <end position="335"/>
    </location>
</feature>
<dbReference type="InterPro" id="IPR001375">
    <property type="entry name" value="Peptidase_S9_cat"/>
</dbReference>
<dbReference type="InterPro" id="IPR029058">
    <property type="entry name" value="AB_hydrolase_fold"/>
</dbReference>
<evidence type="ECO:0000313" key="5">
    <source>
        <dbReference type="Proteomes" id="UP000191820"/>
    </source>
</evidence>
<dbReference type="PANTHER" id="PTHR42776:SF27">
    <property type="entry name" value="DIPEPTIDYL PEPTIDASE FAMILY MEMBER 6"/>
    <property type="match status" value="1"/>
</dbReference>
<dbReference type="Proteomes" id="UP000191820">
    <property type="component" value="Chromosome"/>
</dbReference>
<dbReference type="RefSeq" id="WP_080916292.1">
    <property type="nucleotide sequence ID" value="NZ_CP020472.1"/>
</dbReference>
<evidence type="ECO:0000256" key="1">
    <source>
        <dbReference type="ARBA" id="ARBA00022801"/>
    </source>
</evidence>
<keyword evidence="2" id="KW-0732">Signal</keyword>
<name>A0ABN4YFM0_9GAMM</name>
<dbReference type="SUPFAM" id="SSF53474">
    <property type="entry name" value="alpha/beta-Hydrolases"/>
    <property type="match status" value="1"/>
</dbReference>
<evidence type="ECO:0000259" key="3">
    <source>
        <dbReference type="Pfam" id="PF00326"/>
    </source>
</evidence>
<gene>
    <name evidence="4" type="ORF">SJ2017_3011</name>
</gene>